<reference evidence="2 3" key="1">
    <citation type="submission" date="2014-11" db="EMBL/GenBank/DDBJ databases">
        <title>Draft Genome Sequences of Nine Bacillus subtilis Strains that Form Spores with High Heat-Resistance.</title>
        <authorList>
            <person name="Krawcyk A.O."/>
            <person name="Berendsen E.M."/>
            <person name="de Jong A."/>
            <person name="Holsappel S."/>
            <person name="Eijlander R.T."/>
            <person name="Wells-Bennik M."/>
            <person name="Kuipers O.P."/>
        </authorList>
    </citation>
    <scope>NUCLEOTIDE SEQUENCE [LARGE SCALE GENOMIC DNA]</scope>
    <source>
        <strain evidence="2 3">B4067</strain>
    </source>
</reference>
<evidence type="ECO:0000313" key="3">
    <source>
        <dbReference type="Proteomes" id="UP000031970"/>
    </source>
</evidence>
<dbReference type="AlphaFoldDB" id="A0ABD3ZUS7"/>
<protein>
    <recommendedName>
        <fullName evidence="4">DUF3102 domain-containing protein</fullName>
    </recommendedName>
</protein>
<evidence type="ECO:0000313" key="2">
    <source>
        <dbReference type="EMBL" id="KIL32028.1"/>
    </source>
</evidence>
<sequence length="307" mass="35777">MTNELSTEFKYDLVDQSTAEFLKQKEVNMREIAGKAYTELGRELKEAQEKLTGDNQYNGLFEKWLKAIGFKKMTAYNLIHRFELVVQNLDDQTLLEELPVSLTYEIAKPSSESTESKKQAKEAVLNGEVKTLKEYKELEAKLRKAEEDNKNLSYELNQEKKNKTVVEKVIDNTDYKLIDTLKKELEYKNKKYENLSKQKMILEQQLERSDVKVKEYEELTNKLKAVTREQDDLGRQVEATSELSEMVWEIEKLLKGSLAPVKYAKAIRNMSDNQIIMNNLDSVIGHVESWCKEMRKITNKNNIIEVV</sequence>
<keyword evidence="1" id="KW-0175">Coiled coil</keyword>
<evidence type="ECO:0008006" key="4">
    <source>
        <dbReference type="Google" id="ProtNLM"/>
    </source>
</evidence>
<name>A0ABD3ZUS7_BACIU</name>
<gene>
    <name evidence="2" type="ORF">B4067_2301</name>
</gene>
<evidence type="ECO:0000256" key="1">
    <source>
        <dbReference type="SAM" id="Coils"/>
    </source>
</evidence>
<organism evidence="2 3">
    <name type="scientific">Bacillus subtilis subsp. subtilis</name>
    <dbReference type="NCBI Taxonomy" id="135461"/>
    <lineage>
        <taxon>Bacteria</taxon>
        <taxon>Bacillati</taxon>
        <taxon>Bacillota</taxon>
        <taxon>Bacilli</taxon>
        <taxon>Bacillales</taxon>
        <taxon>Bacillaceae</taxon>
        <taxon>Bacillus</taxon>
    </lineage>
</organism>
<dbReference type="Proteomes" id="UP000031970">
    <property type="component" value="Unassembled WGS sequence"/>
</dbReference>
<accession>A0ABD3ZUS7</accession>
<feature type="coiled-coil region" evidence="1">
    <location>
        <begin position="128"/>
        <end position="236"/>
    </location>
</feature>
<proteinExistence type="predicted"/>
<comment type="caution">
    <text evidence="2">The sequence shown here is derived from an EMBL/GenBank/DDBJ whole genome shotgun (WGS) entry which is preliminary data.</text>
</comment>
<dbReference type="EMBL" id="JSXS01000040">
    <property type="protein sequence ID" value="KIL32028.1"/>
    <property type="molecule type" value="Genomic_DNA"/>
</dbReference>
<dbReference type="RefSeq" id="WP_041054494.1">
    <property type="nucleotide sequence ID" value="NZ_JSXS01000040.1"/>
</dbReference>